<name>A0ABX3NXD0_9BACT</name>
<dbReference type="SUPFAM" id="SSF56935">
    <property type="entry name" value="Porins"/>
    <property type="match status" value="1"/>
</dbReference>
<gene>
    <name evidence="3" type="ORF">A4D02_29350</name>
</gene>
<keyword evidence="1" id="KW-1133">Transmembrane helix</keyword>
<evidence type="ECO:0000313" key="3">
    <source>
        <dbReference type="EMBL" id="OQP49105.1"/>
    </source>
</evidence>
<reference evidence="3 4" key="1">
    <citation type="submission" date="2016-04" db="EMBL/GenBank/DDBJ databases">
        <authorList>
            <person name="Chen L."/>
            <person name="Zhuang W."/>
            <person name="Wang G."/>
        </authorList>
    </citation>
    <scope>NUCLEOTIDE SEQUENCE [LARGE SCALE GENOMIC DNA]</scope>
    <source>
        <strain evidence="4">GR20</strain>
    </source>
</reference>
<keyword evidence="1" id="KW-0472">Membrane</keyword>
<accession>A0ABX3NXD0</accession>
<sequence length="843" mass="96762">MTSISTNFDRNKNFTRVKFVPYLLVFIAVCISGNVVAQKKAAWVSGRVVGDNEQPLDNVSVVILGRLKGVVTSDSGTFKLKVPADKAFALVFSYTGYKTEQRNFLLNENEEERVVVRLERGARELEPVVITNERQRREAGLVIINPKNAINIPAPVGGIESLIKVFVGSNNELTSQYNVRGGSYDENLIYVNDFEVFRPYLVRSGQQEGLSFINPEMTRNVSFYNGGFQAKYGDKMSSVLDIQYKKPRQFGGSAYAGLLEQGLHLEGITKDNKFTYLIGVRNRSMRNLFKSQETQGNYVPSSNDLQALLTYQINAKNSIELLGNISQTKFTLIPQFSQLTSSVFSPYFSANLGMDIYFSGREEDRYRTNMVGLSFIQQPKKSLRLKWMLSRFENDEREGIDITGAYIFGEREFDKSKSDFGLINNPLGAGLYQNYARNKLNIQVWNASHKGYLDLGHHYLQWGQSAERQTVNDKLHEWEYQDSAGYSLPYDPNNLALSSLLNSKANLTINRLSGFIQDNIILHDSMGVILQAGVRYNYNDLNNEFLVSPRLGASWKPAHWRRDIIFRGSLGIYNQPPFYRELRRYDGTVNTNLKAQKSWQTSAGFDYNFRSGNRPFRWTVEAYYKNMWDVVPYDIDNVRIRYFGENMAKAYAAGLETRIFGELVKDAESWISLGFMRTRENLKGDKYYDYTLDSLGGIKDSTQKEAGWLRRPTDRFLTFGMFLQDYLSTNKNFKVYLNFLYGSNLPYNIPGSVKYRNALIIDPYIRIDVGFSALLLDSEKSNRRSHSPFRNFENIWATLEVFNLIDRDNTISYMLIKDFSNTVFAMPNRLTPRLLNLKLVARF</sequence>
<evidence type="ECO:0000313" key="4">
    <source>
        <dbReference type="Proteomes" id="UP000192277"/>
    </source>
</evidence>
<dbReference type="RefSeq" id="WP_014216662.1">
    <property type="nucleotide sequence ID" value="NZ_LWBO01000011.1"/>
</dbReference>
<dbReference type="EMBL" id="LWBO01000011">
    <property type="protein sequence ID" value="OQP49105.1"/>
    <property type="molecule type" value="Genomic_DNA"/>
</dbReference>
<feature type="transmembrane region" description="Helical" evidence="1">
    <location>
        <begin position="19"/>
        <end position="37"/>
    </location>
</feature>
<evidence type="ECO:0000256" key="1">
    <source>
        <dbReference type="SAM" id="Phobius"/>
    </source>
</evidence>
<dbReference type="InterPro" id="IPR012910">
    <property type="entry name" value="Plug_dom"/>
</dbReference>
<feature type="domain" description="TonB-dependent receptor plug" evidence="2">
    <location>
        <begin position="166"/>
        <end position="234"/>
    </location>
</feature>
<dbReference type="SUPFAM" id="SSF49464">
    <property type="entry name" value="Carboxypeptidase regulatory domain-like"/>
    <property type="match status" value="1"/>
</dbReference>
<keyword evidence="3" id="KW-0675">Receptor</keyword>
<dbReference type="Gene3D" id="2.60.40.1120">
    <property type="entry name" value="Carboxypeptidase-like, regulatory domain"/>
    <property type="match status" value="1"/>
</dbReference>
<organism evidence="3 4">
    <name type="scientific">Niastella koreensis</name>
    <dbReference type="NCBI Taxonomy" id="354356"/>
    <lineage>
        <taxon>Bacteria</taxon>
        <taxon>Pseudomonadati</taxon>
        <taxon>Bacteroidota</taxon>
        <taxon>Chitinophagia</taxon>
        <taxon>Chitinophagales</taxon>
        <taxon>Chitinophagaceae</taxon>
        <taxon>Niastella</taxon>
    </lineage>
</organism>
<protein>
    <submittedName>
        <fullName evidence="3">TonB-dependent receptor</fullName>
    </submittedName>
</protein>
<dbReference type="InterPro" id="IPR037066">
    <property type="entry name" value="Plug_dom_sf"/>
</dbReference>
<dbReference type="Pfam" id="PF07715">
    <property type="entry name" value="Plug"/>
    <property type="match status" value="1"/>
</dbReference>
<keyword evidence="4" id="KW-1185">Reference proteome</keyword>
<comment type="caution">
    <text evidence="3">The sequence shown here is derived from an EMBL/GenBank/DDBJ whole genome shotgun (WGS) entry which is preliminary data.</text>
</comment>
<dbReference type="Gene3D" id="2.170.130.10">
    <property type="entry name" value="TonB-dependent receptor, plug domain"/>
    <property type="match status" value="1"/>
</dbReference>
<dbReference type="Pfam" id="PF13715">
    <property type="entry name" value="CarbopepD_reg_2"/>
    <property type="match status" value="1"/>
</dbReference>
<dbReference type="Proteomes" id="UP000192277">
    <property type="component" value="Unassembled WGS sequence"/>
</dbReference>
<evidence type="ECO:0000259" key="2">
    <source>
        <dbReference type="Pfam" id="PF07715"/>
    </source>
</evidence>
<keyword evidence="1" id="KW-0812">Transmembrane</keyword>
<proteinExistence type="predicted"/>
<dbReference type="InterPro" id="IPR008969">
    <property type="entry name" value="CarboxyPept-like_regulatory"/>
</dbReference>